<name>A0A8D8IWM4_CULPI</name>
<reference evidence="2" key="1">
    <citation type="submission" date="2021-05" db="EMBL/GenBank/DDBJ databases">
        <authorList>
            <person name="Alioto T."/>
            <person name="Alioto T."/>
            <person name="Gomez Garrido J."/>
        </authorList>
    </citation>
    <scope>NUCLEOTIDE SEQUENCE</scope>
</reference>
<dbReference type="EMBL" id="HBUE01034440">
    <property type="protein sequence ID" value="CAG6458241.1"/>
    <property type="molecule type" value="Transcribed_RNA"/>
</dbReference>
<dbReference type="AlphaFoldDB" id="A0A8D8IWM4"/>
<accession>A0A8D8IWM4</accession>
<dbReference type="EMBL" id="HBUE01162086">
    <property type="protein sequence ID" value="CAG6510734.1"/>
    <property type="molecule type" value="Transcribed_RNA"/>
</dbReference>
<feature type="compositionally biased region" description="Basic and acidic residues" evidence="1">
    <location>
        <begin position="1"/>
        <end position="10"/>
    </location>
</feature>
<dbReference type="EMBL" id="HBUE01162086">
    <property type="protein sequence ID" value="CAG6510735.1"/>
    <property type="molecule type" value="Transcribed_RNA"/>
</dbReference>
<sequence>MVAFGHDPDHQPPGTRTPVAGLGYPGSTHHSSCKLPAATVEPASSTIRSRNSTQPSQPSCNVICRSMASTSDGNTTNRSSTRNCSVWASPAGPQEGISGS</sequence>
<proteinExistence type="predicted"/>
<feature type="region of interest" description="Disordered" evidence="1">
    <location>
        <begin position="1"/>
        <end position="100"/>
    </location>
</feature>
<feature type="compositionally biased region" description="Polar residues" evidence="1">
    <location>
        <begin position="42"/>
        <end position="60"/>
    </location>
</feature>
<dbReference type="EMBL" id="HBUE01267275">
    <property type="protein sequence ID" value="CAG6562139.1"/>
    <property type="molecule type" value="Transcribed_RNA"/>
</dbReference>
<evidence type="ECO:0000256" key="1">
    <source>
        <dbReference type="SAM" id="MobiDB-lite"/>
    </source>
</evidence>
<protein>
    <submittedName>
        <fullName evidence="2">(northern house mosquito) hypothetical protein</fullName>
    </submittedName>
</protein>
<dbReference type="EMBL" id="HBUE01267275">
    <property type="protein sequence ID" value="CAG6562138.1"/>
    <property type="molecule type" value="Transcribed_RNA"/>
</dbReference>
<feature type="compositionally biased region" description="Polar residues" evidence="1">
    <location>
        <begin position="67"/>
        <end position="86"/>
    </location>
</feature>
<evidence type="ECO:0000313" key="2">
    <source>
        <dbReference type="EMBL" id="CAG6562139.1"/>
    </source>
</evidence>
<dbReference type="EMBL" id="HBUE01034440">
    <property type="protein sequence ID" value="CAG6458242.1"/>
    <property type="molecule type" value="Transcribed_RNA"/>
</dbReference>
<organism evidence="2">
    <name type="scientific">Culex pipiens</name>
    <name type="common">House mosquito</name>
    <dbReference type="NCBI Taxonomy" id="7175"/>
    <lineage>
        <taxon>Eukaryota</taxon>
        <taxon>Metazoa</taxon>
        <taxon>Ecdysozoa</taxon>
        <taxon>Arthropoda</taxon>
        <taxon>Hexapoda</taxon>
        <taxon>Insecta</taxon>
        <taxon>Pterygota</taxon>
        <taxon>Neoptera</taxon>
        <taxon>Endopterygota</taxon>
        <taxon>Diptera</taxon>
        <taxon>Nematocera</taxon>
        <taxon>Culicoidea</taxon>
        <taxon>Culicidae</taxon>
        <taxon>Culicinae</taxon>
        <taxon>Culicini</taxon>
        <taxon>Culex</taxon>
        <taxon>Culex</taxon>
    </lineage>
</organism>